<feature type="compositionally biased region" description="Polar residues" evidence="2">
    <location>
        <begin position="312"/>
        <end position="323"/>
    </location>
</feature>
<keyword evidence="1" id="KW-0175">Coiled coil</keyword>
<sequence length="323" mass="37044">MFRRRTASVLGPAEGGNTHGRDRRSSITSKLSDIFKNGVANLDDALDDFETATKLTEMNAAIQRRGADRFYRWAQCGGNEAIDDIAGRIRDLLHLHAEQQAVLAVEVANHVEHLRMMKDAESEVKQLENQVNSLLHKEKRIRKELRRLQNPGFFSRSKPGDSLMIHHQLQEATRQRMKAERELDDTRAESEVVKMYRFRHGMKGIADSYVSYSERAYNIFRCHREITELVPAIGTEDVRQVKYEGAAISRDRIEHLRRALDPRALQPTPSYPHIPPVSQLLGPPLMRRRREPLRMGSPWEPIPCDTPPPPYTSTANQTFTPNH</sequence>
<feature type="region of interest" description="Disordered" evidence="2">
    <location>
        <begin position="1"/>
        <end position="25"/>
    </location>
</feature>
<name>A0A0K0D5P5_ANGCA</name>
<evidence type="ECO:0000313" key="4">
    <source>
        <dbReference type="WBParaSite" id="ACAC_0000539001-mRNA-1"/>
    </source>
</evidence>
<accession>A0A0K0D5P5</accession>
<feature type="coiled-coil region" evidence="1">
    <location>
        <begin position="110"/>
        <end position="144"/>
    </location>
</feature>
<evidence type="ECO:0000256" key="2">
    <source>
        <dbReference type="SAM" id="MobiDB-lite"/>
    </source>
</evidence>
<dbReference type="InterPro" id="IPR027267">
    <property type="entry name" value="AH/BAR_dom_sf"/>
</dbReference>
<dbReference type="STRING" id="6313.A0A0K0D5P5"/>
<feature type="compositionally biased region" description="Pro residues" evidence="2">
    <location>
        <begin position="300"/>
        <end position="311"/>
    </location>
</feature>
<reference evidence="3" key="1">
    <citation type="submission" date="2012-09" db="EMBL/GenBank/DDBJ databases">
        <authorList>
            <person name="Martin A.A."/>
        </authorList>
    </citation>
    <scope>NUCLEOTIDE SEQUENCE</scope>
</reference>
<evidence type="ECO:0000256" key="1">
    <source>
        <dbReference type="SAM" id="Coils"/>
    </source>
</evidence>
<keyword evidence="3" id="KW-1185">Reference proteome</keyword>
<reference evidence="4" key="2">
    <citation type="submission" date="2017-02" db="UniProtKB">
        <authorList>
            <consortium name="WormBaseParasite"/>
        </authorList>
    </citation>
    <scope>IDENTIFICATION</scope>
</reference>
<dbReference type="WBParaSite" id="ACAC_0000539001-mRNA-1">
    <property type="protein sequence ID" value="ACAC_0000539001-mRNA-1"/>
    <property type="gene ID" value="ACAC_0000539001"/>
</dbReference>
<evidence type="ECO:0000313" key="3">
    <source>
        <dbReference type="Proteomes" id="UP000035642"/>
    </source>
</evidence>
<proteinExistence type="predicted"/>
<feature type="region of interest" description="Disordered" evidence="2">
    <location>
        <begin position="294"/>
        <end position="323"/>
    </location>
</feature>
<dbReference type="Proteomes" id="UP000035642">
    <property type="component" value="Unassembled WGS sequence"/>
</dbReference>
<organism evidence="3 4">
    <name type="scientific">Angiostrongylus cantonensis</name>
    <name type="common">Rat lungworm</name>
    <dbReference type="NCBI Taxonomy" id="6313"/>
    <lineage>
        <taxon>Eukaryota</taxon>
        <taxon>Metazoa</taxon>
        <taxon>Ecdysozoa</taxon>
        <taxon>Nematoda</taxon>
        <taxon>Chromadorea</taxon>
        <taxon>Rhabditida</taxon>
        <taxon>Rhabditina</taxon>
        <taxon>Rhabditomorpha</taxon>
        <taxon>Strongyloidea</taxon>
        <taxon>Metastrongylidae</taxon>
        <taxon>Angiostrongylus</taxon>
    </lineage>
</organism>
<dbReference type="Gene3D" id="1.20.1270.60">
    <property type="entry name" value="Arfaptin homology (AH) domain/BAR domain"/>
    <property type="match status" value="1"/>
</dbReference>
<protein>
    <submittedName>
        <fullName evidence="4">Uncharacterized protein</fullName>
    </submittedName>
</protein>
<dbReference type="AlphaFoldDB" id="A0A0K0D5P5"/>